<evidence type="ECO:0000256" key="10">
    <source>
        <dbReference type="RuleBase" id="RU000397"/>
    </source>
</evidence>
<evidence type="ECO:0000256" key="1">
    <source>
        <dbReference type="ARBA" id="ARBA00007406"/>
    </source>
</evidence>
<evidence type="ECO:0000256" key="8">
    <source>
        <dbReference type="PIRSR" id="PIRSR000149-3"/>
    </source>
</evidence>
<feature type="binding site" evidence="8">
    <location>
        <position position="318"/>
    </location>
    <ligand>
        <name>NAD(+)</name>
        <dbReference type="ChEBI" id="CHEBI:57540"/>
    </ligand>
</feature>
<evidence type="ECO:0000259" key="11">
    <source>
        <dbReference type="SMART" id="SM00846"/>
    </source>
</evidence>
<reference evidence="12 13" key="1">
    <citation type="submission" date="2008-07" db="EMBL/GenBank/DDBJ databases">
        <authorList>
            <person name="El-Sayed N."/>
            <person name="Caler E."/>
            <person name="Inman J."/>
            <person name="Amedeo P."/>
            <person name="Hass B."/>
            <person name="Wortman J."/>
        </authorList>
    </citation>
    <scope>NUCLEOTIDE SEQUENCE [LARGE SCALE GENOMIC DNA]</scope>
    <source>
        <strain evidence="13">ATCC 50983 / TXsc</strain>
    </source>
</reference>
<evidence type="ECO:0000313" key="12">
    <source>
        <dbReference type="EMBL" id="EER15645.1"/>
    </source>
</evidence>
<dbReference type="Pfam" id="PF00044">
    <property type="entry name" value="Gp_dh_N"/>
    <property type="match status" value="1"/>
</dbReference>
<dbReference type="Gene3D" id="3.30.360.10">
    <property type="entry name" value="Dihydrodipicolinate Reductase, domain 2"/>
    <property type="match status" value="1"/>
</dbReference>
<dbReference type="EC" id="1.2.1.12" evidence="3"/>
<dbReference type="GO" id="GO:0005829">
    <property type="term" value="C:cytosol"/>
    <property type="evidence" value="ECO:0007669"/>
    <property type="project" value="TreeGrafter"/>
</dbReference>
<dbReference type="GeneID" id="9046474"/>
<comment type="similarity">
    <text evidence="1 10">Belongs to the glyceraldehyde-3-phosphate dehydrogenase family.</text>
</comment>
<feature type="binding site" evidence="8">
    <location>
        <position position="34"/>
    </location>
    <ligand>
        <name>NAD(+)</name>
        <dbReference type="ChEBI" id="CHEBI:57540"/>
    </ligand>
</feature>
<dbReference type="InterPro" id="IPR020831">
    <property type="entry name" value="GlycerAld/Erythrose_P_DH"/>
</dbReference>
<dbReference type="GO" id="GO:0004365">
    <property type="term" value="F:glyceraldehyde-3-phosphate dehydrogenase (NAD+) (phosphorylating) activity"/>
    <property type="evidence" value="ECO:0007669"/>
    <property type="project" value="UniProtKB-EC"/>
</dbReference>
<dbReference type="Gene3D" id="3.40.50.720">
    <property type="entry name" value="NAD(P)-binding Rossmann-like Domain"/>
    <property type="match status" value="1"/>
</dbReference>
<feature type="binding site" evidence="8">
    <location>
        <begin position="12"/>
        <end position="13"/>
    </location>
    <ligand>
        <name>NAD(+)</name>
        <dbReference type="ChEBI" id="CHEBI:57540"/>
    </ligand>
</feature>
<feature type="site" description="Activates thiol group during catalysis" evidence="9">
    <location>
        <position position="179"/>
    </location>
</feature>
<comment type="subunit">
    <text evidence="2">Homotetramer.</text>
</comment>
<dbReference type="InParanoid" id="C5KIN0"/>
<organism evidence="13">
    <name type="scientific">Perkinsus marinus (strain ATCC 50983 / TXsc)</name>
    <dbReference type="NCBI Taxonomy" id="423536"/>
    <lineage>
        <taxon>Eukaryota</taxon>
        <taxon>Sar</taxon>
        <taxon>Alveolata</taxon>
        <taxon>Perkinsozoa</taxon>
        <taxon>Perkinsea</taxon>
        <taxon>Perkinsida</taxon>
        <taxon>Perkinsidae</taxon>
        <taxon>Perkinsus</taxon>
    </lineage>
</organism>
<evidence type="ECO:0000256" key="4">
    <source>
        <dbReference type="ARBA" id="ARBA00023002"/>
    </source>
</evidence>
<dbReference type="PIRSF" id="PIRSF000149">
    <property type="entry name" value="GAP_DH"/>
    <property type="match status" value="1"/>
</dbReference>
<evidence type="ECO:0000256" key="2">
    <source>
        <dbReference type="ARBA" id="ARBA00011881"/>
    </source>
</evidence>
<proteinExistence type="inferred from homology"/>
<dbReference type="SUPFAM" id="SSF51735">
    <property type="entry name" value="NAD(P)-binding Rossmann-fold domains"/>
    <property type="match status" value="1"/>
</dbReference>
<dbReference type="InterPro" id="IPR036291">
    <property type="entry name" value="NAD(P)-bd_dom_sf"/>
</dbReference>
<keyword evidence="5 8" id="KW-0520">NAD</keyword>
<dbReference type="NCBIfam" id="TIGR01534">
    <property type="entry name" value="GAPDH-I"/>
    <property type="match status" value="1"/>
</dbReference>
<sequence length="339" mass="36835">MVCQLGINGFGRIGRLVFRAAMENPEVKVVAVNDPFMNIPYMKYLLKYDSVHGQFNGTIEVAENALIVNGQTIQVFAERNPCDIPWGKAGAEYVCESTGVFTSGEKASGHLQGGAKKVVISAPPKDNTPMFVMGVNNKEYTSDLKIVSNASSTTHCLAPLVKIMNDKFGIVEGLMSTIHSTTYIQLTVDGPARGGKGWRVGRCTEPNIIPSPTGASWALGKVIPCLNGKLTGMAFRVPTPDVSVVDLTCRLEKAATYDDIIAAVKEASEGDMKGVMGITYDDVVSTDMIHDKRSSIFDVKAGIALDDHFVKLVSWNDNEWGYSNRLIDLVVYMNKVDSQ</sequence>
<evidence type="ECO:0000256" key="7">
    <source>
        <dbReference type="PIRSR" id="PIRSR000149-2"/>
    </source>
</evidence>
<evidence type="ECO:0000256" key="9">
    <source>
        <dbReference type="PIRSR" id="PIRSR000149-4"/>
    </source>
</evidence>
<keyword evidence="13" id="KW-1185">Reference proteome</keyword>
<evidence type="ECO:0000256" key="6">
    <source>
        <dbReference type="ARBA" id="ARBA00023152"/>
    </source>
</evidence>
<keyword evidence="4" id="KW-0560">Oxidoreductase</keyword>
<evidence type="ECO:0000256" key="5">
    <source>
        <dbReference type="ARBA" id="ARBA00023027"/>
    </source>
</evidence>
<keyword evidence="6" id="KW-0324">Glycolysis</keyword>
<dbReference type="Pfam" id="PF02800">
    <property type="entry name" value="Gp_dh_C"/>
    <property type="match status" value="1"/>
</dbReference>
<dbReference type="PANTHER" id="PTHR10836">
    <property type="entry name" value="GLYCERALDEHYDE 3-PHOSPHATE DEHYDROGENASE"/>
    <property type="match status" value="1"/>
</dbReference>
<dbReference type="InterPro" id="IPR020829">
    <property type="entry name" value="GlycerAld_3-P_DH_cat"/>
</dbReference>
<dbReference type="EMBL" id="GG673310">
    <property type="protein sequence ID" value="EER15645.1"/>
    <property type="molecule type" value="Genomic_DNA"/>
</dbReference>
<dbReference type="SUPFAM" id="SSF55347">
    <property type="entry name" value="Glyceraldehyde-3-phosphate dehydrogenase-like, C-terminal domain"/>
    <property type="match status" value="1"/>
</dbReference>
<dbReference type="FunFam" id="3.30.360.10:FF:000001">
    <property type="entry name" value="Glyceraldehyde-3-phosphate dehydrogenase"/>
    <property type="match status" value="1"/>
</dbReference>
<dbReference type="GO" id="GO:0050661">
    <property type="term" value="F:NADP binding"/>
    <property type="evidence" value="ECO:0007669"/>
    <property type="project" value="InterPro"/>
</dbReference>
<dbReference type="SMART" id="SM00846">
    <property type="entry name" value="Gp_dh_N"/>
    <property type="match status" value="1"/>
</dbReference>
<dbReference type="FunCoup" id="C5KIN0">
    <property type="interactions" value="231"/>
</dbReference>
<feature type="binding site" evidence="7">
    <location>
        <position position="236"/>
    </location>
    <ligand>
        <name>D-glyceraldehyde 3-phosphate</name>
        <dbReference type="ChEBI" id="CHEBI:59776"/>
    </ligand>
</feature>
<keyword evidence="8" id="KW-0547">Nucleotide-binding</keyword>
<dbReference type="GO" id="GO:0051287">
    <property type="term" value="F:NAD binding"/>
    <property type="evidence" value="ECO:0007669"/>
    <property type="project" value="InterPro"/>
</dbReference>
<protein>
    <recommendedName>
        <fullName evidence="3">glyceraldehyde-3-phosphate dehydrogenase (phosphorylating)</fullName>
        <ecNumber evidence="3">1.2.1.12</ecNumber>
    </recommendedName>
</protein>
<dbReference type="CDD" id="cd18126">
    <property type="entry name" value="GAPDH_I_C"/>
    <property type="match status" value="1"/>
</dbReference>
<feature type="binding site" evidence="8">
    <location>
        <position position="121"/>
    </location>
    <ligand>
        <name>NAD(+)</name>
        <dbReference type="ChEBI" id="CHEBI:57540"/>
    </ligand>
</feature>
<feature type="domain" description="Glyceraldehyde 3-phosphate dehydrogenase NAD(P) binding" evidence="11">
    <location>
        <begin position="3"/>
        <end position="152"/>
    </location>
</feature>
<feature type="binding site" evidence="7">
    <location>
        <begin position="151"/>
        <end position="153"/>
    </location>
    <ligand>
        <name>D-glyceraldehyde 3-phosphate</name>
        <dbReference type="ChEBI" id="CHEBI:59776"/>
    </ligand>
</feature>
<dbReference type="AlphaFoldDB" id="C5KIN0"/>
<dbReference type="GO" id="GO:0006096">
    <property type="term" value="P:glycolytic process"/>
    <property type="evidence" value="ECO:0007669"/>
    <property type="project" value="UniProtKB-KW"/>
</dbReference>
<dbReference type="PRINTS" id="PR00078">
    <property type="entry name" value="G3PDHDRGNASE"/>
</dbReference>
<dbReference type="InterPro" id="IPR006424">
    <property type="entry name" value="Glyceraldehyde-3-P_DH_1"/>
</dbReference>
<evidence type="ECO:0000313" key="13">
    <source>
        <dbReference type="Proteomes" id="UP000007800"/>
    </source>
</evidence>
<dbReference type="RefSeq" id="XP_002783849.1">
    <property type="nucleotide sequence ID" value="XM_002783803.1"/>
</dbReference>
<dbReference type="Proteomes" id="UP000007800">
    <property type="component" value="Unassembled WGS sequence"/>
</dbReference>
<feature type="binding site" evidence="7">
    <location>
        <begin position="213"/>
        <end position="214"/>
    </location>
    <ligand>
        <name>D-glyceraldehyde 3-phosphate</name>
        <dbReference type="ChEBI" id="CHEBI:59776"/>
    </ligand>
</feature>
<dbReference type="CDD" id="cd05214">
    <property type="entry name" value="GAPDH_I_N"/>
    <property type="match status" value="1"/>
</dbReference>
<dbReference type="FunFam" id="3.40.50.720:FF:000020">
    <property type="entry name" value="Glyceraldehyde-3-phosphate dehydrogenase"/>
    <property type="match status" value="1"/>
</dbReference>
<feature type="binding site" evidence="7">
    <location>
        <position position="182"/>
    </location>
    <ligand>
        <name>D-glyceraldehyde 3-phosphate</name>
        <dbReference type="ChEBI" id="CHEBI:59776"/>
    </ligand>
</feature>
<accession>C5KIN0</accession>
<name>C5KIN0_PERM5</name>
<evidence type="ECO:0000256" key="3">
    <source>
        <dbReference type="ARBA" id="ARBA00013119"/>
    </source>
</evidence>
<dbReference type="GO" id="GO:0006006">
    <property type="term" value="P:glucose metabolic process"/>
    <property type="evidence" value="ECO:0007669"/>
    <property type="project" value="InterPro"/>
</dbReference>
<dbReference type="PANTHER" id="PTHR10836:SF76">
    <property type="entry name" value="GLYCERALDEHYDE-3-PHOSPHATE DEHYDROGENASE-RELATED"/>
    <property type="match status" value="1"/>
</dbReference>
<dbReference type="OrthoDB" id="1152826at2759"/>
<gene>
    <name evidence="12" type="ORF">Pmar_PMAR025658</name>
</gene>
<feature type="binding site" evidence="8">
    <location>
        <position position="79"/>
    </location>
    <ligand>
        <name>NAD(+)</name>
        <dbReference type="ChEBI" id="CHEBI:57540"/>
    </ligand>
</feature>
<dbReference type="InterPro" id="IPR020828">
    <property type="entry name" value="GlycerAld_3-P_DH_NAD(P)-bd"/>
</dbReference>